<keyword evidence="1" id="KW-0472">Membrane</keyword>
<geneLocation type="plasmid" evidence="2">
    <name>unnamed1</name>
</geneLocation>
<gene>
    <name evidence="2" type="ORF">D3Y57_04260</name>
</gene>
<dbReference type="Proteomes" id="UP000276254">
    <property type="component" value="Plasmid unnamed1"/>
</dbReference>
<keyword evidence="1" id="KW-1133">Transmembrane helix</keyword>
<dbReference type="EMBL" id="CP032828">
    <property type="protein sequence ID" value="AYJ85245.1"/>
    <property type="molecule type" value="Genomic_DNA"/>
</dbReference>
<protein>
    <submittedName>
        <fullName evidence="2">Uncharacterized protein</fullName>
    </submittedName>
</protein>
<keyword evidence="3" id="KW-1185">Reference proteome</keyword>
<accession>A0A494TJD1</accession>
<name>A0A494TJD1_SPHPE</name>
<sequence length="77" mass="8413">MVSAGAFGQHYMKFWQSIITAELSVALARLSDLHLSWLNNVAASGIVIAAAGVIWLVSDHMAWDPLLMLKKKWSGST</sequence>
<evidence type="ECO:0000313" key="2">
    <source>
        <dbReference type="EMBL" id="AYJ85245.1"/>
    </source>
</evidence>
<proteinExistence type="predicted"/>
<keyword evidence="1" id="KW-0812">Transmembrane</keyword>
<dbReference type="KEGG" id="spha:D3Y57_04260"/>
<dbReference type="AlphaFoldDB" id="A0A494TJD1"/>
<feature type="transmembrane region" description="Helical" evidence="1">
    <location>
        <begin position="37"/>
        <end position="58"/>
    </location>
</feature>
<keyword evidence="2" id="KW-0614">Plasmid</keyword>
<evidence type="ECO:0000313" key="3">
    <source>
        <dbReference type="Proteomes" id="UP000276254"/>
    </source>
</evidence>
<reference evidence="2 3" key="1">
    <citation type="submission" date="2018-09" db="EMBL/GenBank/DDBJ databases">
        <title>Sphingomonas peninsula sp. nov., isolated from fildes peninsula, Antarctic soil.</title>
        <authorList>
            <person name="Yingchao G."/>
        </authorList>
    </citation>
    <scope>NUCLEOTIDE SEQUENCE [LARGE SCALE GENOMIC DNA]</scope>
    <source>
        <strain evidence="2 3">YZ-8</strain>
        <plasmid evidence="2 3">unnamed1</plasmid>
    </source>
</reference>
<evidence type="ECO:0000256" key="1">
    <source>
        <dbReference type="SAM" id="Phobius"/>
    </source>
</evidence>
<organism evidence="2 3">
    <name type="scientific">Sphingomonas paeninsulae</name>
    <dbReference type="NCBI Taxonomy" id="2319844"/>
    <lineage>
        <taxon>Bacteria</taxon>
        <taxon>Pseudomonadati</taxon>
        <taxon>Pseudomonadota</taxon>
        <taxon>Alphaproteobacteria</taxon>
        <taxon>Sphingomonadales</taxon>
        <taxon>Sphingomonadaceae</taxon>
        <taxon>Sphingomonas</taxon>
    </lineage>
</organism>